<gene>
    <name evidence="1" type="ORF">HDF25_001178</name>
</gene>
<sequence>MLLLKSIRKKKQIKNHDNNETDKTKKHTTFKVSENIQMYQVSFKNQYKMTVVGHLFIPENLDQHKKHVAIKSLFYNQFMSFRKLAFI</sequence>
<dbReference type="AlphaFoldDB" id="A0A7X0MH51"/>
<name>A0A7X0MH51_9SPHI</name>
<protein>
    <submittedName>
        <fullName evidence="1">Uncharacterized protein</fullName>
    </submittedName>
</protein>
<dbReference type="Proteomes" id="UP000521017">
    <property type="component" value="Unassembled WGS sequence"/>
</dbReference>
<evidence type="ECO:0000313" key="1">
    <source>
        <dbReference type="EMBL" id="MBB6499037.1"/>
    </source>
</evidence>
<comment type="caution">
    <text evidence="1">The sequence shown here is derived from an EMBL/GenBank/DDBJ whole genome shotgun (WGS) entry which is preliminary data.</text>
</comment>
<accession>A0A7X0MH51</accession>
<organism evidence="1 2">
    <name type="scientific">Pedobacter cryoconitis</name>
    <dbReference type="NCBI Taxonomy" id="188932"/>
    <lineage>
        <taxon>Bacteria</taxon>
        <taxon>Pseudomonadati</taxon>
        <taxon>Bacteroidota</taxon>
        <taxon>Sphingobacteriia</taxon>
        <taxon>Sphingobacteriales</taxon>
        <taxon>Sphingobacteriaceae</taxon>
        <taxon>Pedobacter</taxon>
    </lineage>
</organism>
<dbReference type="EMBL" id="JACHCC010000003">
    <property type="protein sequence ID" value="MBB6499037.1"/>
    <property type="molecule type" value="Genomic_DNA"/>
</dbReference>
<dbReference type="RefSeq" id="WP_184623708.1">
    <property type="nucleotide sequence ID" value="NZ_JACHCC010000003.1"/>
</dbReference>
<evidence type="ECO:0000313" key="2">
    <source>
        <dbReference type="Proteomes" id="UP000521017"/>
    </source>
</evidence>
<proteinExistence type="predicted"/>
<reference evidence="1 2" key="1">
    <citation type="submission" date="2020-08" db="EMBL/GenBank/DDBJ databases">
        <title>Genomic Encyclopedia of Type Strains, Phase IV (KMG-V): Genome sequencing to study the core and pangenomes of soil and plant-associated prokaryotes.</title>
        <authorList>
            <person name="Whitman W."/>
        </authorList>
    </citation>
    <scope>NUCLEOTIDE SEQUENCE [LARGE SCALE GENOMIC DNA]</scope>
    <source>
        <strain evidence="1 2">M2T3</strain>
    </source>
</reference>